<keyword evidence="1" id="KW-0472">Membrane</keyword>
<proteinExistence type="predicted"/>
<dbReference type="EMBL" id="KF900795">
    <property type="protein sequence ID" value="AIF07233.1"/>
    <property type="molecule type" value="Genomic_DNA"/>
</dbReference>
<reference evidence="2" key="1">
    <citation type="journal article" date="2014" name="Genome Biol. Evol.">
        <title>Pangenome evidence for extensive interdomain horizontal transfer affecting lineage core and shell genes in uncultured planktonic thaumarchaeota and euryarchaeota.</title>
        <authorList>
            <person name="Deschamps P."/>
            <person name="Zivanovic Y."/>
            <person name="Moreira D."/>
            <person name="Rodriguez-Valera F."/>
            <person name="Lopez-Garcia P."/>
        </authorList>
    </citation>
    <scope>NUCLEOTIDE SEQUENCE</scope>
</reference>
<feature type="transmembrane region" description="Helical" evidence="1">
    <location>
        <begin position="6"/>
        <end position="21"/>
    </location>
</feature>
<accession>A0A075GZQ4</accession>
<keyword evidence="1" id="KW-1133">Transmembrane helix</keyword>
<protein>
    <submittedName>
        <fullName evidence="2">Uncharacterized protein</fullName>
    </submittedName>
</protein>
<keyword evidence="1" id="KW-0812">Transmembrane</keyword>
<feature type="transmembrane region" description="Helical" evidence="1">
    <location>
        <begin position="68"/>
        <end position="87"/>
    </location>
</feature>
<feature type="transmembrane region" description="Helical" evidence="1">
    <location>
        <begin position="33"/>
        <end position="48"/>
    </location>
</feature>
<organism evidence="2">
    <name type="scientific">uncultured marine group II/III euryarchaeote KM3_200_B10</name>
    <dbReference type="NCBI Taxonomy" id="1457976"/>
    <lineage>
        <taxon>Archaea</taxon>
        <taxon>Methanobacteriati</taxon>
        <taxon>Methanobacteriota</taxon>
        <taxon>environmental samples</taxon>
    </lineage>
</organism>
<feature type="transmembrane region" description="Helical" evidence="1">
    <location>
        <begin position="94"/>
        <end position="114"/>
    </location>
</feature>
<evidence type="ECO:0000256" key="1">
    <source>
        <dbReference type="SAM" id="Phobius"/>
    </source>
</evidence>
<sequence>MSPWALQVWLGFALCIIGIGMHRTGPAFSRHRFGAPVALLGLALMLVHTHEPPEPEAGLVLSMIDSLWVAPAVFGFALVLMGAPLYWKARPATLLAGWLLIAVAWYVAYLSIAGTSLTDFLLALTALPGAALALAVFALCVRTAERMVPPESETEPLTEREQRYVESVLKRHLGGDSDES</sequence>
<evidence type="ECO:0000313" key="2">
    <source>
        <dbReference type="EMBL" id="AIF07233.1"/>
    </source>
</evidence>
<dbReference type="AlphaFoldDB" id="A0A075GZQ4"/>
<feature type="transmembrane region" description="Helical" evidence="1">
    <location>
        <begin position="120"/>
        <end position="141"/>
    </location>
</feature>
<name>A0A075GZQ4_9EURY</name>